<evidence type="ECO:0000256" key="1">
    <source>
        <dbReference type="ARBA" id="ARBA00004479"/>
    </source>
</evidence>
<feature type="domain" description="Guanylate cyclase" evidence="14">
    <location>
        <begin position="414"/>
        <end position="544"/>
    </location>
</feature>
<evidence type="ECO:0000256" key="3">
    <source>
        <dbReference type="ARBA" id="ARBA00022692"/>
    </source>
</evidence>
<organism evidence="15 16">
    <name type="scientific">Ridgeia piscesae</name>
    <name type="common">Tubeworm</name>
    <dbReference type="NCBI Taxonomy" id="27915"/>
    <lineage>
        <taxon>Eukaryota</taxon>
        <taxon>Metazoa</taxon>
        <taxon>Spiralia</taxon>
        <taxon>Lophotrochozoa</taxon>
        <taxon>Annelida</taxon>
        <taxon>Polychaeta</taxon>
        <taxon>Sedentaria</taxon>
        <taxon>Canalipalpata</taxon>
        <taxon>Sabellida</taxon>
        <taxon>Siboglinidae</taxon>
        <taxon>Ridgeia</taxon>
    </lineage>
</organism>
<keyword evidence="3 13" id="KW-0812">Transmembrane</keyword>
<dbReference type="GO" id="GO:0005525">
    <property type="term" value="F:GTP binding"/>
    <property type="evidence" value="ECO:0007669"/>
    <property type="project" value="UniProtKB-KW"/>
</dbReference>
<evidence type="ECO:0000256" key="5">
    <source>
        <dbReference type="ARBA" id="ARBA00022741"/>
    </source>
</evidence>
<dbReference type="Pfam" id="PF07701">
    <property type="entry name" value="HNOBA"/>
    <property type="match status" value="1"/>
</dbReference>
<dbReference type="InterPro" id="IPR001054">
    <property type="entry name" value="A/G_cyclase"/>
</dbReference>
<keyword evidence="5" id="KW-0547">Nucleotide-binding</keyword>
<dbReference type="PROSITE" id="PS50125">
    <property type="entry name" value="GUANYLATE_CYCLASE_2"/>
    <property type="match status" value="1"/>
</dbReference>
<evidence type="ECO:0000259" key="14">
    <source>
        <dbReference type="PROSITE" id="PS50125"/>
    </source>
</evidence>
<dbReference type="Gene3D" id="6.10.250.780">
    <property type="match status" value="1"/>
</dbReference>
<keyword evidence="12" id="KW-0141">cGMP biosynthesis</keyword>
<dbReference type="GO" id="GO:0005886">
    <property type="term" value="C:plasma membrane"/>
    <property type="evidence" value="ECO:0007669"/>
    <property type="project" value="TreeGrafter"/>
</dbReference>
<keyword evidence="7" id="KW-0342">GTP-binding</keyword>
<dbReference type="CDD" id="cd07302">
    <property type="entry name" value="CHD"/>
    <property type="match status" value="1"/>
</dbReference>
<comment type="subcellular location">
    <subcellularLocation>
        <location evidence="1">Membrane</location>
        <topology evidence="1">Single-pass type I membrane protein</topology>
    </subcellularLocation>
</comment>
<keyword evidence="9" id="KW-0675">Receptor</keyword>
<dbReference type="InterPro" id="IPR029787">
    <property type="entry name" value="Nucleotide_cyclase"/>
</dbReference>
<evidence type="ECO:0000313" key="16">
    <source>
        <dbReference type="Proteomes" id="UP001209878"/>
    </source>
</evidence>
<sequence length="618" mass="68436">MGHIISRCKALDSGSSRTTLNSSMLDIRAGFCNADPITREGKKIQMTQMLVIPMIPVTILIILIATNLASSNGQQKILLESQSIVEEAGSHGEMIYALQVERAATALYITDGAGIKNHRLDQSYLFSDKAIRNVSSWHHSSLMAANLKVSIRKNRQRLLDNNLTLAEDVVFYNDAVTGFFRLLVASVKDTPSLEAWHKLLAYRLLVLANEDYSAAALLGLEFFHAGSLSSRQRDEFVRLGALGADHVKLSQQYSTDVQRLYTQRYLNNDELLRTITAMRRCFTVVDCNATSHTSEAWMTTSVAVTDVIGDIAQELLLTLSTTIDRSLTSARLTVAINVIVLVLVVTGAPSITFLIYRMTHRIQEYAVGLSEKTKELRREKKKSDSLLYQMLPKSVALQLKLSKKVSAEVFNHVTIFFSDVVGFTSISSKCTPMQVVDFLNALYLLFDTTIMRYDVYKVETIGDAYMIASGLPQRNGKRHAGEIAGVALELLDGIKVFQIPNLPEEKFRLRIGLHTGAVVAGVVGSKMPRFCLFGDTVHIASSMESHGVPLKIHITGECKAALEDLGGYMIERRGIIEVKGLGPMETFFIDGKMTRRSVSRAYAPGGETPVMDILQQSR</sequence>
<reference evidence="15" key="1">
    <citation type="journal article" date="2023" name="Mol. Biol. Evol.">
        <title>Third-Generation Sequencing Reveals the Adaptive Role of the Epigenome in Three Deep-Sea Polychaetes.</title>
        <authorList>
            <person name="Perez M."/>
            <person name="Aroh O."/>
            <person name="Sun Y."/>
            <person name="Lan Y."/>
            <person name="Juniper S.K."/>
            <person name="Young C.R."/>
            <person name="Angers B."/>
            <person name="Qian P.Y."/>
        </authorList>
    </citation>
    <scope>NUCLEOTIDE SEQUENCE</scope>
    <source>
        <strain evidence="15">R07B-5</strain>
    </source>
</reference>
<dbReference type="EMBL" id="JAODUO010000720">
    <property type="protein sequence ID" value="KAK2175590.1"/>
    <property type="molecule type" value="Genomic_DNA"/>
</dbReference>
<keyword evidence="8 13" id="KW-0472">Membrane</keyword>
<proteinExistence type="predicted"/>
<dbReference type="Pfam" id="PF00211">
    <property type="entry name" value="Guanylate_cyc"/>
    <property type="match status" value="1"/>
</dbReference>
<evidence type="ECO:0000256" key="10">
    <source>
        <dbReference type="ARBA" id="ARBA00023180"/>
    </source>
</evidence>
<comment type="caution">
    <text evidence="15">The sequence shown here is derived from an EMBL/GenBank/DDBJ whole genome shotgun (WGS) entry which is preliminary data.</text>
</comment>
<evidence type="ECO:0000256" key="7">
    <source>
        <dbReference type="ARBA" id="ARBA00023134"/>
    </source>
</evidence>
<dbReference type="GO" id="GO:0035556">
    <property type="term" value="P:intracellular signal transduction"/>
    <property type="evidence" value="ECO:0007669"/>
    <property type="project" value="InterPro"/>
</dbReference>
<evidence type="ECO:0000256" key="11">
    <source>
        <dbReference type="ARBA" id="ARBA00023239"/>
    </source>
</evidence>
<dbReference type="Proteomes" id="UP001209878">
    <property type="component" value="Unassembled WGS sequence"/>
</dbReference>
<evidence type="ECO:0000256" key="2">
    <source>
        <dbReference type="ARBA" id="ARBA00012202"/>
    </source>
</evidence>
<protein>
    <recommendedName>
        <fullName evidence="2">guanylate cyclase</fullName>
        <ecNumber evidence="2">4.6.1.2</ecNumber>
    </recommendedName>
</protein>
<dbReference type="SUPFAM" id="SSF55073">
    <property type="entry name" value="Nucleotide cyclase"/>
    <property type="match status" value="1"/>
</dbReference>
<evidence type="ECO:0000256" key="9">
    <source>
        <dbReference type="ARBA" id="ARBA00023170"/>
    </source>
</evidence>
<evidence type="ECO:0000256" key="13">
    <source>
        <dbReference type="SAM" id="Phobius"/>
    </source>
</evidence>
<dbReference type="PANTHER" id="PTHR11920">
    <property type="entry name" value="GUANYLYL CYCLASE"/>
    <property type="match status" value="1"/>
</dbReference>
<dbReference type="EC" id="4.6.1.2" evidence="2"/>
<feature type="transmembrane region" description="Helical" evidence="13">
    <location>
        <begin position="49"/>
        <end position="69"/>
    </location>
</feature>
<accession>A0AAD9KRM1</accession>
<dbReference type="SMART" id="SM00044">
    <property type="entry name" value="CYCc"/>
    <property type="match status" value="1"/>
</dbReference>
<keyword evidence="6 13" id="KW-1133">Transmembrane helix</keyword>
<dbReference type="GO" id="GO:0004383">
    <property type="term" value="F:guanylate cyclase activity"/>
    <property type="evidence" value="ECO:0007669"/>
    <property type="project" value="UniProtKB-EC"/>
</dbReference>
<keyword evidence="11" id="KW-0456">Lyase</keyword>
<name>A0AAD9KRM1_RIDPI</name>
<evidence type="ECO:0000256" key="12">
    <source>
        <dbReference type="ARBA" id="ARBA00023293"/>
    </source>
</evidence>
<dbReference type="FunFam" id="3.30.70.1230:FF:000004">
    <property type="entry name" value="Guanylate cyclase"/>
    <property type="match status" value="1"/>
</dbReference>
<dbReference type="InterPro" id="IPR011645">
    <property type="entry name" value="HNOB_dom_associated"/>
</dbReference>
<evidence type="ECO:0000256" key="6">
    <source>
        <dbReference type="ARBA" id="ARBA00022989"/>
    </source>
</evidence>
<dbReference type="InterPro" id="IPR050401">
    <property type="entry name" value="Cyclic_nucleotide_synthase"/>
</dbReference>
<dbReference type="PANTHER" id="PTHR11920:SF499">
    <property type="entry name" value="GUANYLATE CYCLASE DOMAIN-CONTAINING PROTEIN"/>
    <property type="match status" value="1"/>
</dbReference>
<dbReference type="Pfam" id="PF08376">
    <property type="entry name" value="NIT"/>
    <property type="match status" value="1"/>
</dbReference>
<feature type="transmembrane region" description="Helical" evidence="13">
    <location>
        <begin position="334"/>
        <end position="356"/>
    </location>
</feature>
<dbReference type="GO" id="GO:0001653">
    <property type="term" value="F:peptide receptor activity"/>
    <property type="evidence" value="ECO:0007669"/>
    <property type="project" value="TreeGrafter"/>
</dbReference>
<evidence type="ECO:0000313" key="15">
    <source>
        <dbReference type="EMBL" id="KAK2175590.1"/>
    </source>
</evidence>
<dbReference type="GO" id="GO:0007168">
    <property type="term" value="P:receptor guanylyl cyclase signaling pathway"/>
    <property type="evidence" value="ECO:0007669"/>
    <property type="project" value="TreeGrafter"/>
</dbReference>
<keyword evidence="4" id="KW-0732">Signal</keyword>
<gene>
    <name evidence="15" type="ORF">NP493_720g00035</name>
</gene>
<dbReference type="Gene3D" id="3.30.70.1230">
    <property type="entry name" value="Nucleotide cyclase"/>
    <property type="match status" value="1"/>
</dbReference>
<evidence type="ECO:0000256" key="8">
    <source>
        <dbReference type="ARBA" id="ARBA00023136"/>
    </source>
</evidence>
<dbReference type="GO" id="GO:0004016">
    <property type="term" value="F:adenylate cyclase activity"/>
    <property type="evidence" value="ECO:0007669"/>
    <property type="project" value="TreeGrafter"/>
</dbReference>
<dbReference type="AlphaFoldDB" id="A0AAD9KRM1"/>
<dbReference type="InterPro" id="IPR013587">
    <property type="entry name" value="Nitrate/nitrite_sensing"/>
</dbReference>
<keyword evidence="16" id="KW-1185">Reference proteome</keyword>
<keyword evidence="10" id="KW-0325">Glycoprotein</keyword>
<evidence type="ECO:0000256" key="4">
    <source>
        <dbReference type="ARBA" id="ARBA00022729"/>
    </source>
</evidence>